<feature type="region of interest" description="Disordered" evidence="1">
    <location>
        <begin position="459"/>
        <end position="483"/>
    </location>
</feature>
<dbReference type="OrthoDB" id="2674606at2759"/>
<organism evidence="2 3">
    <name type="scientific">Hydnum rufescens UP504</name>
    <dbReference type="NCBI Taxonomy" id="1448309"/>
    <lineage>
        <taxon>Eukaryota</taxon>
        <taxon>Fungi</taxon>
        <taxon>Dikarya</taxon>
        <taxon>Basidiomycota</taxon>
        <taxon>Agaricomycotina</taxon>
        <taxon>Agaricomycetes</taxon>
        <taxon>Cantharellales</taxon>
        <taxon>Hydnaceae</taxon>
        <taxon>Hydnum</taxon>
    </lineage>
</organism>
<feature type="compositionally biased region" description="Polar residues" evidence="1">
    <location>
        <begin position="375"/>
        <end position="416"/>
    </location>
</feature>
<feature type="region of interest" description="Disordered" evidence="1">
    <location>
        <begin position="237"/>
        <end position="300"/>
    </location>
</feature>
<feature type="compositionally biased region" description="Acidic residues" evidence="1">
    <location>
        <begin position="141"/>
        <end position="154"/>
    </location>
</feature>
<sequence length="507" mass="55020">MAMAARLRTRLVVPKPKHLRSDQVYSQLHYNEKIKGELEEYLSHEPKSKSSEVVGRAFIMKRLFNLEEDAIKQKVEDKRECLYQEAYKEWTRIQEEAGSIERQQVSSLPHASIPKSLHSSSLPHASSTESLHNLSPQEPQGSDEDSDEGSDEPLSLEEIRTHNIVQNQNLMASLGLDKDILGILSLPISSRLNTVPSIPSPLGTAPPVSVNTSLAPTPQNPPHNDLAQQMVLQTTVTPENRPHDALCNEPQHQHHYDSRMQDGNLSDEALNDKTLNNKAVNDKTTSDQAATGKAATGKAVTNAAATNKAMFDKAMNDKAINDEAGNGEAGNNKARDDKAGNNEAMNDKAMNDEAGNNKPVTNQAATAQAVTAQAGNDQAGSDQAGNDQAGNDQARNDQAGNDQAGNNQARNDQVGNDQVRNDQARNDQAGNSTLQPYAIQEGVQGLLLENLFSVTRSGDFPPPMQSLSSLSQKPSPPAPSTLMSANLMPEAVVEQQNWPAWLEAQYA</sequence>
<feature type="compositionally biased region" description="Low complexity" evidence="1">
    <location>
        <begin position="289"/>
        <end position="300"/>
    </location>
</feature>
<evidence type="ECO:0000313" key="2">
    <source>
        <dbReference type="EMBL" id="KAF9505356.1"/>
    </source>
</evidence>
<dbReference type="Proteomes" id="UP000886523">
    <property type="component" value="Unassembled WGS sequence"/>
</dbReference>
<feature type="compositionally biased region" description="Low complexity" evidence="1">
    <location>
        <begin position="360"/>
        <end position="374"/>
    </location>
</feature>
<reference evidence="2" key="1">
    <citation type="journal article" date="2020" name="Nat. Commun.">
        <title>Large-scale genome sequencing of mycorrhizal fungi provides insights into the early evolution of symbiotic traits.</title>
        <authorList>
            <person name="Miyauchi S."/>
            <person name="Kiss E."/>
            <person name="Kuo A."/>
            <person name="Drula E."/>
            <person name="Kohler A."/>
            <person name="Sanchez-Garcia M."/>
            <person name="Morin E."/>
            <person name="Andreopoulos B."/>
            <person name="Barry K.W."/>
            <person name="Bonito G."/>
            <person name="Buee M."/>
            <person name="Carver A."/>
            <person name="Chen C."/>
            <person name="Cichocki N."/>
            <person name="Clum A."/>
            <person name="Culley D."/>
            <person name="Crous P.W."/>
            <person name="Fauchery L."/>
            <person name="Girlanda M."/>
            <person name="Hayes R.D."/>
            <person name="Keri Z."/>
            <person name="LaButti K."/>
            <person name="Lipzen A."/>
            <person name="Lombard V."/>
            <person name="Magnuson J."/>
            <person name="Maillard F."/>
            <person name="Murat C."/>
            <person name="Nolan M."/>
            <person name="Ohm R.A."/>
            <person name="Pangilinan J."/>
            <person name="Pereira M.F."/>
            <person name="Perotto S."/>
            <person name="Peter M."/>
            <person name="Pfister S."/>
            <person name="Riley R."/>
            <person name="Sitrit Y."/>
            <person name="Stielow J.B."/>
            <person name="Szollosi G."/>
            <person name="Zifcakova L."/>
            <person name="Stursova M."/>
            <person name="Spatafora J.W."/>
            <person name="Tedersoo L."/>
            <person name="Vaario L.M."/>
            <person name="Yamada A."/>
            <person name="Yan M."/>
            <person name="Wang P."/>
            <person name="Xu J."/>
            <person name="Bruns T."/>
            <person name="Baldrian P."/>
            <person name="Vilgalys R."/>
            <person name="Dunand C."/>
            <person name="Henrissat B."/>
            <person name="Grigoriev I.V."/>
            <person name="Hibbett D."/>
            <person name="Nagy L.G."/>
            <person name="Martin F.M."/>
        </authorList>
    </citation>
    <scope>NUCLEOTIDE SEQUENCE</scope>
    <source>
        <strain evidence="2">UP504</strain>
    </source>
</reference>
<gene>
    <name evidence="2" type="ORF">BS47DRAFT_1400469</name>
</gene>
<feature type="compositionally biased region" description="Basic and acidic residues" evidence="1">
    <location>
        <begin position="333"/>
        <end position="351"/>
    </location>
</feature>
<protein>
    <submittedName>
        <fullName evidence="2">Uncharacterized protein</fullName>
    </submittedName>
</protein>
<comment type="caution">
    <text evidence="2">The sequence shown here is derived from an EMBL/GenBank/DDBJ whole genome shotgun (WGS) entry which is preliminary data.</text>
</comment>
<name>A0A9P6DIS7_9AGAM</name>
<evidence type="ECO:0000256" key="1">
    <source>
        <dbReference type="SAM" id="MobiDB-lite"/>
    </source>
</evidence>
<dbReference type="AlphaFoldDB" id="A0A9P6DIS7"/>
<keyword evidence="3" id="KW-1185">Reference proteome</keyword>
<feature type="compositionally biased region" description="Low complexity" evidence="1">
    <location>
        <begin position="112"/>
        <end position="127"/>
    </location>
</feature>
<feature type="compositionally biased region" description="Low complexity" evidence="1">
    <location>
        <begin position="323"/>
        <end position="332"/>
    </location>
</feature>
<feature type="region of interest" description="Disordered" evidence="1">
    <location>
        <begin position="112"/>
        <end position="154"/>
    </location>
</feature>
<dbReference type="EMBL" id="MU129158">
    <property type="protein sequence ID" value="KAF9505356.1"/>
    <property type="molecule type" value="Genomic_DNA"/>
</dbReference>
<feature type="compositionally biased region" description="Basic and acidic residues" evidence="1">
    <location>
        <begin position="240"/>
        <end position="260"/>
    </location>
</feature>
<evidence type="ECO:0000313" key="3">
    <source>
        <dbReference type="Proteomes" id="UP000886523"/>
    </source>
</evidence>
<feature type="region of interest" description="Disordered" evidence="1">
    <location>
        <begin position="321"/>
        <end position="416"/>
    </location>
</feature>
<proteinExistence type="predicted"/>
<accession>A0A9P6DIS7</accession>